<reference evidence="3" key="1">
    <citation type="submission" date="2017-02" db="EMBL/GenBank/DDBJ databases">
        <authorList>
            <person name="Varghese N."/>
            <person name="Submissions S."/>
        </authorList>
    </citation>
    <scope>NUCLEOTIDE SEQUENCE [LARGE SCALE GENOMIC DNA]</scope>
    <source>
        <strain evidence="3">ATCC 700200</strain>
    </source>
</reference>
<name>A0A1T4YMJ9_9BACT</name>
<dbReference type="PANTHER" id="PTHR37298">
    <property type="entry name" value="UPF0111 PROTEIN YKAA"/>
    <property type="match status" value="1"/>
</dbReference>
<evidence type="ECO:0008006" key="4">
    <source>
        <dbReference type="Google" id="ProtNLM"/>
    </source>
</evidence>
<sequence length="226" mass="25871">MLCSVCGIRSRSGPPPPMISLQKLFGKNDIFFDLLEASAEEALHSVQALEKLISQPAAERKMDELILTRRKDKKITEQINEELCRTFVTELEREDIEALSNVLYKIPKTVEKIAERVIIAGTRLSDVDFSRQLTMMRDATTTVVTIVKELRKKLHLEKVKDYNAKLQHIEGEADKLMLDLLQALYAGERDPIQIIMLKDLYELMEKVYDRCRDAGNVVSHIVLKNS</sequence>
<organism evidence="2 3">
    <name type="scientific">Prosthecobacter debontii</name>
    <dbReference type="NCBI Taxonomy" id="48467"/>
    <lineage>
        <taxon>Bacteria</taxon>
        <taxon>Pseudomonadati</taxon>
        <taxon>Verrucomicrobiota</taxon>
        <taxon>Verrucomicrobiia</taxon>
        <taxon>Verrucomicrobiales</taxon>
        <taxon>Verrucomicrobiaceae</taxon>
        <taxon>Prosthecobacter</taxon>
    </lineage>
</organism>
<dbReference type="AlphaFoldDB" id="A0A1T4YMJ9"/>
<dbReference type="STRING" id="48467.SAMN02745166_03753"/>
<comment type="similarity">
    <text evidence="1">Belongs to the UPF0111 family.</text>
</comment>
<dbReference type="SUPFAM" id="SSF109755">
    <property type="entry name" value="PhoU-like"/>
    <property type="match status" value="1"/>
</dbReference>
<evidence type="ECO:0000313" key="3">
    <source>
        <dbReference type="Proteomes" id="UP000190774"/>
    </source>
</evidence>
<dbReference type="EMBL" id="FUYE01000014">
    <property type="protein sequence ID" value="SKB03057.1"/>
    <property type="molecule type" value="Genomic_DNA"/>
</dbReference>
<protein>
    <recommendedName>
        <fullName evidence="4">TIGR00153 family protein</fullName>
    </recommendedName>
</protein>
<dbReference type="Proteomes" id="UP000190774">
    <property type="component" value="Unassembled WGS sequence"/>
</dbReference>
<keyword evidence="3" id="KW-1185">Reference proteome</keyword>
<dbReference type="InterPro" id="IPR052912">
    <property type="entry name" value="UPF0111_domain"/>
</dbReference>
<proteinExistence type="inferred from homology"/>
<gene>
    <name evidence="2" type="ORF">SAMN02745166_03753</name>
</gene>
<evidence type="ECO:0000256" key="1">
    <source>
        <dbReference type="ARBA" id="ARBA00008591"/>
    </source>
</evidence>
<dbReference type="InterPro" id="IPR018445">
    <property type="entry name" value="Put_Phosphate_transp_reg"/>
</dbReference>
<dbReference type="Gene3D" id="1.20.58.220">
    <property type="entry name" value="Phosphate transport system protein phou homolog 2, domain 2"/>
    <property type="match status" value="1"/>
</dbReference>
<evidence type="ECO:0000313" key="2">
    <source>
        <dbReference type="EMBL" id="SKB03057.1"/>
    </source>
</evidence>
<accession>A0A1T4YMJ9</accession>
<dbReference type="PANTHER" id="PTHR37298:SF1">
    <property type="entry name" value="UPF0111 PROTEIN YKAA"/>
    <property type="match status" value="1"/>
</dbReference>
<dbReference type="InterPro" id="IPR038078">
    <property type="entry name" value="PhoU-like_sf"/>
</dbReference>
<dbReference type="Pfam" id="PF01865">
    <property type="entry name" value="PhoU_div"/>
    <property type="match status" value="1"/>
</dbReference>